<dbReference type="GO" id="GO:0008081">
    <property type="term" value="F:phosphoric diester hydrolase activity"/>
    <property type="evidence" value="ECO:0007669"/>
    <property type="project" value="InterPro"/>
</dbReference>
<keyword evidence="2 7" id="KW-0812">Transmembrane</keyword>
<feature type="transmembrane region" description="Helical" evidence="7">
    <location>
        <begin position="12"/>
        <end position="34"/>
    </location>
</feature>
<feature type="transmembrane region" description="Helical" evidence="7">
    <location>
        <begin position="132"/>
        <end position="153"/>
    </location>
</feature>
<dbReference type="EMBL" id="JAZGQO010000001">
    <property type="protein sequence ID" value="KAK6195565.1"/>
    <property type="molecule type" value="Genomic_DNA"/>
</dbReference>
<proteinExistence type="predicted"/>
<dbReference type="AlphaFoldDB" id="A0AAN8QAN6"/>
<dbReference type="GO" id="GO:0016020">
    <property type="term" value="C:membrane"/>
    <property type="evidence" value="ECO:0007669"/>
    <property type="project" value="UniProtKB-SubCell"/>
</dbReference>
<name>A0AAN8QAN6_PATCE</name>
<organism evidence="9 10">
    <name type="scientific">Patella caerulea</name>
    <name type="common">Rayed Mediterranean limpet</name>
    <dbReference type="NCBI Taxonomy" id="87958"/>
    <lineage>
        <taxon>Eukaryota</taxon>
        <taxon>Metazoa</taxon>
        <taxon>Spiralia</taxon>
        <taxon>Lophotrochozoa</taxon>
        <taxon>Mollusca</taxon>
        <taxon>Gastropoda</taxon>
        <taxon>Patellogastropoda</taxon>
        <taxon>Patelloidea</taxon>
        <taxon>Patellidae</taxon>
        <taxon>Patella</taxon>
    </lineage>
</organism>
<feature type="transmembrane region" description="Helical" evidence="7">
    <location>
        <begin position="54"/>
        <end position="79"/>
    </location>
</feature>
<evidence type="ECO:0000256" key="5">
    <source>
        <dbReference type="ARBA" id="ARBA00023136"/>
    </source>
</evidence>
<feature type="domain" description="GP-PDE" evidence="8">
    <location>
        <begin position="197"/>
        <end position="451"/>
    </location>
</feature>
<dbReference type="InterPro" id="IPR030395">
    <property type="entry name" value="GP_PDE_dom"/>
</dbReference>
<comment type="caution">
    <text evidence="9">The sequence shown here is derived from an EMBL/GenBank/DDBJ whole genome shotgun (WGS) entry which is preliminary data.</text>
</comment>
<comment type="subcellular location">
    <subcellularLocation>
        <location evidence="1">Membrane</location>
        <topology evidence="1">Multi-pass membrane protein</topology>
    </subcellularLocation>
</comment>
<feature type="transmembrane region" description="Helical" evidence="7">
    <location>
        <begin position="165"/>
        <end position="182"/>
    </location>
</feature>
<protein>
    <recommendedName>
        <fullName evidence="8">GP-PDE domain-containing protein</fullName>
    </recommendedName>
</protein>
<evidence type="ECO:0000256" key="2">
    <source>
        <dbReference type="ARBA" id="ARBA00022692"/>
    </source>
</evidence>
<keyword evidence="4 7" id="KW-1133">Transmembrane helix</keyword>
<evidence type="ECO:0000256" key="3">
    <source>
        <dbReference type="ARBA" id="ARBA00022801"/>
    </source>
</evidence>
<sequence length="574" mass="66676">MDKTWISKRDLLWFVLFVLTFLFITFLFYFWLVAKNDYDDLNWQMLKYVKTWLPWYRIMLGLTCVSFGYLFIVMFLYLCHAIHGHQLYIHPVHIILISLTFLSCIAMCIALDNQWSSEWTVIYLSLQITGPFLQVGAVTILTALTWLISGQWFKIAKIAVRWGSLLFYIAVMIGLYISPLYIKSPCVIEFNQLPLKPKIIAHRGDSGRAPENTMISFQKAHEHGAYGFESDVVISKDGVPYLMHDSTLRRTTNVKEIFPELADQHVSWFNFSDVEKLNAGQWFLDTDPMWNVGDLTEADKEIYSKQKIPTLTEMVRLANKTGKIVMFDLRLPPKGHPYYNTSVQRTIEAVEAGGLDLERLWWLEETKLDEPRGVFMTAEWAQPVDELKKNNITNLNVRYTEITADQIRSYKKVNISTNVWIVNTKWFFSFYWCIGTDSITSNHCEMFQNMETPVWHLSPQNYLILWVTVDVLSVVIITVMFIVQRVRLYGTSFSPETISLNAAKHKNGYKSRNMKEQLLRTEGGLEHFDDLDRTNMGVLNQPVAYSMASIPGDSSYMPYREPEATRPDAKYEVE</sequence>
<feature type="transmembrane region" description="Helical" evidence="7">
    <location>
        <begin position="463"/>
        <end position="483"/>
    </location>
</feature>
<evidence type="ECO:0000256" key="7">
    <source>
        <dbReference type="SAM" id="Phobius"/>
    </source>
</evidence>
<keyword evidence="6" id="KW-0325">Glycoprotein</keyword>
<feature type="transmembrane region" description="Helical" evidence="7">
    <location>
        <begin position="91"/>
        <end position="112"/>
    </location>
</feature>
<dbReference type="Gene3D" id="3.20.20.190">
    <property type="entry name" value="Phosphatidylinositol (PI) phosphodiesterase"/>
    <property type="match status" value="1"/>
</dbReference>
<dbReference type="PANTHER" id="PTHR23344">
    <property type="entry name" value="GLYCEROPHOSPHORYL DIESTER PHOSPHODIESTERASE"/>
    <property type="match status" value="1"/>
</dbReference>
<keyword evidence="3" id="KW-0378">Hydrolase</keyword>
<dbReference type="PROSITE" id="PS51704">
    <property type="entry name" value="GP_PDE"/>
    <property type="match status" value="1"/>
</dbReference>
<dbReference type="SUPFAM" id="SSF51695">
    <property type="entry name" value="PLC-like phosphodiesterases"/>
    <property type="match status" value="1"/>
</dbReference>
<evidence type="ECO:0000313" key="10">
    <source>
        <dbReference type="Proteomes" id="UP001347796"/>
    </source>
</evidence>
<evidence type="ECO:0000256" key="4">
    <source>
        <dbReference type="ARBA" id="ARBA00022989"/>
    </source>
</evidence>
<dbReference type="GO" id="GO:0006629">
    <property type="term" value="P:lipid metabolic process"/>
    <property type="evidence" value="ECO:0007669"/>
    <property type="project" value="InterPro"/>
</dbReference>
<evidence type="ECO:0000256" key="1">
    <source>
        <dbReference type="ARBA" id="ARBA00004141"/>
    </source>
</evidence>
<accession>A0AAN8QAN6</accession>
<keyword evidence="10" id="KW-1185">Reference proteome</keyword>
<dbReference type="PANTHER" id="PTHR23344:SF50">
    <property type="entry name" value="GP-PDE DOMAIN-CONTAINING PROTEIN"/>
    <property type="match status" value="1"/>
</dbReference>
<keyword evidence="5 7" id="KW-0472">Membrane</keyword>
<gene>
    <name evidence="9" type="ORF">SNE40_000969</name>
</gene>
<dbReference type="Proteomes" id="UP001347796">
    <property type="component" value="Unassembled WGS sequence"/>
</dbReference>
<reference evidence="9 10" key="1">
    <citation type="submission" date="2024-01" db="EMBL/GenBank/DDBJ databases">
        <title>The genome of the rayed Mediterranean limpet Patella caerulea (Linnaeus, 1758).</title>
        <authorList>
            <person name="Anh-Thu Weber A."/>
            <person name="Halstead-Nussloch G."/>
        </authorList>
    </citation>
    <scope>NUCLEOTIDE SEQUENCE [LARGE SCALE GENOMIC DNA]</scope>
    <source>
        <strain evidence="9">AATW-2023a</strain>
        <tissue evidence="9">Whole specimen</tissue>
    </source>
</reference>
<evidence type="ECO:0000259" key="8">
    <source>
        <dbReference type="PROSITE" id="PS51704"/>
    </source>
</evidence>
<dbReference type="InterPro" id="IPR017946">
    <property type="entry name" value="PLC-like_Pdiesterase_TIM-brl"/>
</dbReference>
<dbReference type="Pfam" id="PF03009">
    <property type="entry name" value="GDPD"/>
    <property type="match status" value="1"/>
</dbReference>
<evidence type="ECO:0000256" key="6">
    <source>
        <dbReference type="ARBA" id="ARBA00023180"/>
    </source>
</evidence>
<evidence type="ECO:0000313" key="9">
    <source>
        <dbReference type="EMBL" id="KAK6195565.1"/>
    </source>
</evidence>